<dbReference type="VEuPathDB" id="FungiDB:PGTG_21797"/>
<dbReference type="GeneID" id="13542789"/>
<gene>
    <name evidence="1" type="ORF">PGTG_21797</name>
</gene>
<evidence type="ECO:0000313" key="2">
    <source>
        <dbReference type="Proteomes" id="UP000008783"/>
    </source>
</evidence>
<dbReference type="AlphaFoldDB" id="H6QSI4"/>
<dbReference type="InParanoid" id="H6QSI4"/>
<sequence>MLPRAAVWSAGPSFSLILKDGSCIGASADRPRYVLVMPNSKAFATGEPPQHCSRGERKLAGLCDFEDKEAGSSMLD</sequence>
<accession>H6QSI4</accession>
<organism evidence="1 2">
    <name type="scientific">Puccinia graminis f. sp. tritici (strain CRL 75-36-700-3 / race SCCL)</name>
    <name type="common">Black stem rust fungus</name>
    <dbReference type="NCBI Taxonomy" id="418459"/>
    <lineage>
        <taxon>Eukaryota</taxon>
        <taxon>Fungi</taxon>
        <taxon>Dikarya</taxon>
        <taxon>Basidiomycota</taxon>
        <taxon>Pucciniomycotina</taxon>
        <taxon>Pucciniomycetes</taxon>
        <taxon>Pucciniales</taxon>
        <taxon>Pucciniaceae</taxon>
        <taxon>Puccinia</taxon>
    </lineage>
</organism>
<dbReference type="EMBL" id="DS178294">
    <property type="protein sequence ID" value="EHS63721.1"/>
    <property type="molecule type" value="Genomic_DNA"/>
</dbReference>
<dbReference type="HOGENOM" id="CLU_2655667_0_0_1"/>
<reference evidence="2" key="1">
    <citation type="journal article" date="2011" name="Proc. Natl. Acad. Sci. U.S.A.">
        <title>Obligate biotrophy features unraveled by the genomic analysis of rust fungi.</title>
        <authorList>
            <person name="Duplessis S."/>
            <person name="Cuomo C.A."/>
            <person name="Lin Y.-C."/>
            <person name="Aerts A."/>
            <person name="Tisserant E."/>
            <person name="Veneault-Fourrey C."/>
            <person name="Joly D.L."/>
            <person name="Hacquard S."/>
            <person name="Amselem J."/>
            <person name="Cantarel B.L."/>
            <person name="Chiu R."/>
            <person name="Coutinho P.M."/>
            <person name="Feau N."/>
            <person name="Field M."/>
            <person name="Frey P."/>
            <person name="Gelhaye E."/>
            <person name="Goldberg J."/>
            <person name="Grabherr M.G."/>
            <person name="Kodira C.D."/>
            <person name="Kohler A."/>
            <person name="Kuees U."/>
            <person name="Lindquist E.A."/>
            <person name="Lucas S.M."/>
            <person name="Mago R."/>
            <person name="Mauceli E."/>
            <person name="Morin E."/>
            <person name="Murat C."/>
            <person name="Pangilinan J.L."/>
            <person name="Park R."/>
            <person name="Pearson M."/>
            <person name="Quesneville H."/>
            <person name="Rouhier N."/>
            <person name="Sakthikumar S."/>
            <person name="Salamov A.A."/>
            <person name="Schmutz J."/>
            <person name="Selles B."/>
            <person name="Shapiro H."/>
            <person name="Tanguay P."/>
            <person name="Tuskan G.A."/>
            <person name="Henrissat B."/>
            <person name="Van de Peer Y."/>
            <person name="Rouze P."/>
            <person name="Ellis J.G."/>
            <person name="Dodds P.N."/>
            <person name="Schein J.E."/>
            <person name="Zhong S."/>
            <person name="Hamelin R.C."/>
            <person name="Grigoriev I.V."/>
            <person name="Szabo L.J."/>
            <person name="Martin F."/>
        </authorList>
    </citation>
    <scope>NUCLEOTIDE SEQUENCE [LARGE SCALE GENOMIC DNA]</scope>
    <source>
        <strain evidence="2">CRL 75-36-700-3 / race SCCL</strain>
    </source>
</reference>
<dbReference type="Proteomes" id="UP000008783">
    <property type="component" value="Unassembled WGS sequence"/>
</dbReference>
<proteinExistence type="predicted"/>
<name>H6QSI4_PUCGT</name>
<protein>
    <submittedName>
        <fullName evidence="1">Uncharacterized protein</fullName>
    </submittedName>
</protein>
<dbReference type="RefSeq" id="XP_003889543.1">
    <property type="nucleotide sequence ID" value="XM_003889494.1"/>
</dbReference>
<keyword evidence="2" id="KW-1185">Reference proteome</keyword>
<evidence type="ECO:0000313" key="1">
    <source>
        <dbReference type="EMBL" id="EHS63721.1"/>
    </source>
</evidence>
<dbReference type="KEGG" id="pgr:PGTG_21797"/>